<proteinExistence type="predicted"/>
<sequence length="68" mass="7490">MLRQGNELSLKPIPSTFYVLLVLNFFPNSTALDLINVITSEQVVEAARNAVAHDFISELAHGYETNVG</sequence>
<gene>
    <name evidence="1" type="ORF">DP115_07860</name>
</gene>
<dbReference type="Proteomes" id="UP000762253">
    <property type="component" value="Unassembled WGS sequence"/>
</dbReference>
<accession>A0ABX1M6H2</accession>
<comment type="caution">
    <text evidence="1">The sequence shown here is derived from an EMBL/GenBank/DDBJ whole genome shotgun (WGS) entry which is preliminary data.</text>
</comment>
<dbReference type="EMBL" id="QMEC01000022">
    <property type="protein sequence ID" value="NMF62696.1"/>
    <property type="molecule type" value="Genomic_DNA"/>
</dbReference>
<protein>
    <submittedName>
        <fullName evidence="1">Uncharacterized protein</fullName>
    </submittedName>
</protein>
<dbReference type="RefSeq" id="WP_169264298.1">
    <property type="nucleotide sequence ID" value="NZ_QMEC01000022.1"/>
</dbReference>
<name>A0ABX1M6H2_9CYAN</name>
<evidence type="ECO:0000313" key="1">
    <source>
        <dbReference type="EMBL" id="NMF62696.1"/>
    </source>
</evidence>
<dbReference type="InterPro" id="IPR027417">
    <property type="entry name" value="P-loop_NTPase"/>
</dbReference>
<organism evidence="1 2">
    <name type="scientific">Brasilonema octagenarum UFV-OR1</name>
    <dbReference type="NCBI Taxonomy" id="417115"/>
    <lineage>
        <taxon>Bacteria</taxon>
        <taxon>Bacillati</taxon>
        <taxon>Cyanobacteriota</taxon>
        <taxon>Cyanophyceae</taxon>
        <taxon>Nostocales</taxon>
        <taxon>Scytonemataceae</taxon>
        <taxon>Brasilonema</taxon>
        <taxon>Octagenarum group</taxon>
    </lineage>
</organism>
<evidence type="ECO:0000313" key="2">
    <source>
        <dbReference type="Proteomes" id="UP000762253"/>
    </source>
</evidence>
<reference evidence="1 2" key="1">
    <citation type="submission" date="2018-06" db="EMBL/GenBank/DDBJ databases">
        <title>Comparative genomics of Brasilonema spp. strains.</title>
        <authorList>
            <person name="Alvarenga D.O."/>
            <person name="Fiore M.F."/>
            <person name="Varani A.M."/>
        </authorList>
    </citation>
    <scope>NUCLEOTIDE SEQUENCE [LARGE SCALE GENOMIC DNA]</scope>
    <source>
        <strain evidence="1 2">UFV-OR1</strain>
    </source>
</reference>
<keyword evidence="2" id="KW-1185">Reference proteome</keyword>
<dbReference type="Gene3D" id="3.40.50.300">
    <property type="entry name" value="P-loop containing nucleotide triphosphate hydrolases"/>
    <property type="match status" value="1"/>
</dbReference>
<feature type="non-terminal residue" evidence="1">
    <location>
        <position position="68"/>
    </location>
</feature>